<dbReference type="NCBIfam" id="TIGR01891">
    <property type="entry name" value="amidohydrolases"/>
    <property type="match status" value="1"/>
</dbReference>
<feature type="binding site" evidence="2">
    <location>
        <position position="358"/>
    </location>
    <ligand>
        <name>Mn(2+)</name>
        <dbReference type="ChEBI" id="CHEBI:29035"/>
        <label>2</label>
    </ligand>
</feature>
<evidence type="ECO:0000313" key="5">
    <source>
        <dbReference type="Proteomes" id="UP000003280"/>
    </source>
</evidence>
<feature type="binding site" evidence="2">
    <location>
        <position position="159"/>
    </location>
    <ligand>
        <name>Mn(2+)</name>
        <dbReference type="ChEBI" id="CHEBI:29035"/>
        <label>2</label>
    </ligand>
</feature>
<keyword evidence="2" id="KW-0464">Manganese</keyword>
<organism evidence="4 5">
    <name type="scientific">Peptoniphilus duerdenii ATCC BAA-1640</name>
    <dbReference type="NCBI Taxonomy" id="862517"/>
    <lineage>
        <taxon>Bacteria</taxon>
        <taxon>Bacillati</taxon>
        <taxon>Bacillota</taxon>
        <taxon>Tissierellia</taxon>
        <taxon>Tissierellales</taxon>
        <taxon>Peptoniphilaceae</taxon>
        <taxon>Peptoniphilus</taxon>
    </lineage>
</organism>
<comment type="cofactor">
    <cofactor evidence="2">
        <name>Mn(2+)</name>
        <dbReference type="ChEBI" id="CHEBI:29035"/>
    </cofactor>
    <text evidence="2">The Mn(2+) ion enhances activity.</text>
</comment>
<dbReference type="Gene3D" id="3.30.70.360">
    <property type="match status" value="1"/>
</dbReference>
<accession>E0NLZ5</accession>
<evidence type="ECO:0000256" key="2">
    <source>
        <dbReference type="PIRSR" id="PIRSR005962-1"/>
    </source>
</evidence>
<dbReference type="HOGENOM" id="CLU_023257_0_1_9"/>
<dbReference type="SUPFAM" id="SSF55031">
    <property type="entry name" value="Bacterial exopeptidase dimerisation domain"/>
    <property type="match status" value="1"/>
</dbReference>
<dbReference type="InterPro" id="IPR011650">
    <property type="entry name" value="Peptidase_M20_dimer"/>
</dbReference>
<dbReference type="GO" id="GO:0004180">
    <property type="term" value="F:carboxypeptidase activity"/>
    <property type="evidence" value="ECO:0007669"/>
    <property type="project" value="UniProtKB-KW"/>
</dbReference>
<dbReference type="PANTHER" id="PTHR11014">
    <property type="entry name" value="PEPTIDASE M20 FAMILY MEMBER"/>
    <property type="match status" value="1"/>
</dbReference>
<dbReference type="GO" id="GO:0019877">
    <property type="term" value="P:diaminopimelate biosynthetic process"/>
    <property type="evidence" value="ECO:0007669"/>
    <property type="project" value="UniProtKB-ARBA"/>
</dbReference>
<keyword evidence="1 4" id="KW-0378">Hydrolase</keyword>
<dbReference type="Gene3D" id="3.40.630.10">
    <property type="entry name" value="Zn peptidases"/>
    <property type="match status" value="1"/>
</dbReference>
<dbReference type="SUPFAM" id="SSF53187">
    <property type="entry name" value="Zn-dependent exopeptidases"/>
    <property type="match status" value="1"/>
</dbReference>
<feature type="binding site" evidence="2">
    <location>
        <position position="135"/>
    </location>
    <ligand>
        <name>Mn(2+)</name>
        <dbReference type="ChEBI" id="CHEBI:29035"/>
        <label>2</label>
    </ligand>
</feature>
<evidence type="ECO:0000259" key="3">
    <source>
        <dbReference type="Pfam" id="PF07687"/>
    </source>
</evidence>
<dbReference type="PIRSF" id="PIRSF005962">
    <property type="entry name" value="Pept_M20D_amidohydro"/>
    <property type="match status" value="1"/>
</dbReference>
<dbReference type="AlphaFoldDB" id="E0NLZ5"/>
<evidence type="ECO:0000256" key="1">
    <source>
        <dbReference type="ARBA" id="ARBA00022801"/>
    </source>
</evidence>
<dbReference type="FunFam" id="3.30.70.360:FF:000001">
    <property type="entry name" value="N-acetyldiaminopimelate deacetylase"/>
    <property type="match status" value="1"/>
</dbReference>
<dbReference type="GO" id="GO:0046872">
    <property type="term" value="F:metal ion binding"/>
    <property type="evidence" value="ECO:0007669"/>
    <property type="project" value="UniProtKB-KW"/>
</dbReference>
<dbReference type="GO" id="GO:0050118">
    <property type="term" value="F:N-acetyldiaminopimelate deacetylase activity"/>
    <property type="evidence" value="ECO:0007669"/>
    <property type="project" value="UniProtKB-ARBA"/>
</dbReference>
<dbReference type="InterPro" id="IPR036264">
    <property type="entry name" value="Bact_exopeptidase_dim_dom"/>
</dbReference>
<dbReference type="eggNOG" id="COG1473">
    <property type="taxonomic scope" value="Bacteria"/>
</dbReference>
<feature type="binding site" evidence="2">
    <location>
        <position position="101"/>
    </location>
    <ligand>
        <name>Mn(2+)</name>
        <dbReference type="ChEBI" id="CHEBI:29035"/>
        <label>2</label>
    </ligand>
</feature>
<comment type="caution">
    <text evidence="4">The sequence shown here is derived from an EMBL/GenBank/DDBJ whole genome shotgun (WGS) entry which is preliminary data.</text>
</comment>
<dbReference type="OrthoDB" id="9776731at2"/>
<name>E0NLZ5_9FIRM</name>
<keyword evidence="4" id="KW-0645">Protease</keyword>
<evidence type="ECO:0000313" key="4">
    <source>
        <dbReference type="EMBL" id="EFM25206.1"/>
    </source>
</evidence>
<protein>
    <submittedName>
        <fullName evidence="4">Amidohydrolase</fullName>
        <ecNumber evidence="4">3.4.17.-</ecNumber>
    </submittedName>
</protein>
<keyword evidence="5" id="KW-1185">Reference proteome</keyword>
<dbReference type="STRING" id="862517.HMPREF9225_1095"/>
<dbReference type="Pfam" id="PF07687">
    <property type="entry name" value="M20_dimer"/>
    <property type="match status" value="1"/>
</dbReference>
<dbReference type="Proteomes" id="UP000003280">
    <property type="component" value="Unassembled WGS sequence"/>
</dbReference>
<dbReference type="InterPro" id="IPR002933">
    <property type="entry name" value="Peptidase_M20"/>
</dbReference>
<feature type="binding site" evidence="2">
    <location>
        <position position="99"/>
    </location>
    <ligand>
        <name>Mn(2+)</name>
        <dbReference type="ChEBI" id="CHEBI:29035"/>
        <label>2</label>
    </ligand>
</feature>
<feature type="domain" description="Peptidase M20 dimerisation" evidence="3">
    <location>
        <begin position="183"/>
        <end position="278"/>
    </location>
</feature>
<keyword evidence="4" id="KW-0121">Carboxypeptidase</keyword>
<dbReference type="RefSeq" id="WP_008901909.1">
    <property type="nucleotide sequence ID" value="NZ_GL397071.1"/>
</dbReference>
<keyword evidence="2" id="KW-0479">Metal-binding</keyword>
<dbReference type="InterPro" id="IPR017439">
    <property type="entry name" value="Amidohydrolase"/>
</dbReference>
<sequence length="412" mass="45204">MISKEVLDLKDYVVETRRYLHKNPEVSLKEYKTSAFIKGELDKLDIEYVNVGETGILATIKGKHEGPTVFLRADMDALPLQDKIEKDYRSINEGVSHGCGHDAHVAGLLATAKIIAKRKDEIKGTVKLCFQAAEEIGRGAKEFVKAGHLKDVDYAFGIHVASSLPVGKVAVVPGAINASCDIFKIHVKGESAHGSRPDLGKDALLAAASIAVELQNIVSRRVSPLDSVVLTLGKLNAGTAYNIIANDGYIEGTLRTLDQNIREKILKKIELISKNIAEVHDCEAEFENYNAASILKNDEKLTEEVQKIAKKILGTENVITAGKPSLGAEDFSEFTNLVKGTFINVGTSSCDATSYPHHHENFDLDEEGILYGVELFKNILEKYSLKENKIDLEKFGTNKKSKNKNKSLAGIW</sequence>
<gene>
    <name evidence="4" type="ORF">HMPREF9225_1095</name>
</gene>
<proteinExistence type="predicted"/>
<dbReference type="Pfam" id="PF01546">
    <property type="entry name" value="Peptidase_M20"/>
    <property type="match status" value="1"/>
</dbReference>
<reference evidence="4 5" key="1">
    <citation type="submission" date="2010-07" db="EMBL/GenBank/DDBJ databases">
        <authorList>
            <person name="Muzny D."/>
            <person name="Qin X."/>
            <person name="Deng J."/>
            <person name="Jiang H."/>
            <person name="Liu Y."/>
            <person name="Qu J."/>
            <person name="Song X.-Z."/>
            <person name="Zhang L."/>
            <person name="Thornton R."/>
            <person name="Coyle M."/>
            <person name="Francisco L."/>
            <person name="Jackson L."/>
            <person name="Javaid M."/>
            <person name="Korchina V."/>
            <person name="Kovar C."/>
            <person name="Mata R."/>
            <person name="Mathew T."/>
            <person name="Ngo R."/>
            <person name="Nguyen L."/>
            <person name="Nguyen N."/>
            <person name="Okwuonu G."/>
            <person name="Ongeri F."/>
            <person name="Pham C."/>
            <person name="Simmons D."/>
            <person name="Wilczek-Boney K."/>
            <person name="Hale W."/>
            <person name="Jakkamsetti A."/>
            <person name="Pham P."/>
            <person name="Ruth R."/>
            <person name="San Lucas F."/>
            <person name="Warren J."/>
            <person name="Zhang J."/>
            <person name="Zhao Z."/>
            <person name="Zhou C."/>
            <person name="Zhu D."/>
            <person name="Lee S."/>
            <person name="Bess C."/>
            <person name="Blankenburg K."/>
            <person name="Forbes L."/>
            <person name="Fu Q."/>
            <person name="Gubbala S."/>
            <person name="Hirani K."/>
            <person name="Jayaseelan J.C."/>
            <person name="Lara F."/>
            <person name="Munidasa M."/>
            <person name="Palculict T."/>
            <person name="Patil S."/>
            <person name="Pu L.-L."/>
            <person name="Saada N."/>
            <person name="Tang L."/>
            <person name="Weissenberger G."/>
            <person name="Zhu Y."/>
            <person name="Hemphill L."/>
            <person name="Shang Y."/>
            <person name="Youmans B."/>
            <person name="Ayvaz T."/>
            <person name="Ross M."/>
            <person name="Santibanez J."/>
            <person name="Aqrawi P."/>
            <person name="Gross S."/>
            <person name="Joshi V."/>
            <person name="Fowler G."/>
            <person name="Nazareth L."/>
            <person name="Reid J."/>
            <person name="Worley K."/>
            <person name="Petrosino J."/>
            <person name="Highlander S."/>
            <person name="Gibbs R."/>
        </authorList>
    </citation>
    <scope>NUCLEOTIDE SEQUENCE [LARGE SCALE GENOMIC DNA]</scope>
    <source>
        <strain evidence="4 5">ATCC BAA-1640</strain>
    </source>
</reference>
<dbReference type="PANTHER" id="PTHR11014:SF63">
    <property type="entry name" value="METALLOPEPTIDASE, PUTATIVE (AFU_ORTHOLOGUE AFUA_6G09600)-RELATED"/>
    <property type="match status" value="1"/>
</dbReference>
<dbReference type="EC" id="3.4.17.-" evidence="4"/>
<dbReference type="EMBL" id="AEEH01000043">
    <property type="protein sequence ID" value="EFM25206.1"/>
    <property type="molecule type" value="Genomic_DNA"/>
</dbReference>